<evidence type="ECO:0000313" key="1">
    <source>
        <dbReference type="EMBL" id="NDY56339.1"/>
    </source>
</evidence>
<dbReference type="AlphaFoldDB" id="A0A7K3NMA6"/>
<organism evidence="1 2">
    <name type="scientific">Desulfolutivibrio sulfodismutans</name>
    <dbReference type="NCBI Taxonomy" id="63561"/>
    <lineage>
        <taxon>Bacteria</taxon>
        <taxon>Pseudomonadati</taxon>
        <taxon>Thermodesulfobacteriota</taxon>
        <taxon>Desulfovibrionia</taxon>
        <taxon>Desulfovibrionales</taxon>
        <taxon>Desulfovibrionaceae</taxon>
        <taxon>Desulfolutivibrio</taxon>
    </lineage>
</organism>
<comment type="caution">
    <text evidence="1">The sequence shown here is derived from an EMBL/GenBank/DDBJ whole genome shotgun (WGS) entry which is preliminary data.</text>
</comment>
<proteinExistence type="predicted"/>
<evidence type="ECO:0000313" key="2">
    <source>
        <dbReference type="Proteomes" id="UP000469724"/>
    </source>
</evidence>
<gene>
    <name evidence="1" type="ORF">G3N56_06225</name>
</gene>
<dbReference type="EMBL" id="JAAGRQ010000017">
    <property type="protein sequence ID" value="NDY56339.1"/>
    <property type="molecule type" value="Genomic_DNA"/>
</dbReference>
<keyword evidence="2" id="KW-1185">Reference proteome</keyword>
<dbReference type="RefSeq" id="WP_163301391.1">
    <property type="nucleotide sequence ID" value="NZ_JAAGRQ010000017.1"/>
</dbReference>
<sequence>MPAGMIAIVPTATLASVVGLPMYGLQTLCGVQEAPAWTCLAPLPSGLSAHPGVYPAVEAYPSLPGMRGVVPQVQDAGESFPGTGLGNQGLRGLILQISAERVGLRGLALTVSGETATGIAGLVEHRDEAARPGRLVALASPVTDESAIYPTGQNR</sequence>
<reference evidence="1 2" key="1">
    <citation type="submission" date="2020-02" db="EMBL/GenBank/DDBJ databases">
        <title>Comparative genomics of sulfur disproportionating microorganisms.</title>
        <authorList>
            <person name="Ward L.M."/>
            <person name="Bertran E."/>
            <person name="Johnston D.T."/>
        </authorList>
    </citation>
    <scope>NUCLEOTIDE SEQUENCE [LARGE SCALE GENOMIC DNA]</scope>
    <source>
        <strain evidence="1 2">DSM 3696</strain>
    </source>
</reference>
<name>A0A7K3NMA6_9BACT</name>
<dbReference type="Proteomes" id="UP000469724">
    <property type="component" value="Unassembled WGS sequence"/>
</dbReference>
<protein>
    <submittedName>
        <fullName evidence="1">Uncharacterized protein</fullName>
    </submittedName>
</protein>
<accession>A0A7K3NMA6</accession>